<gene>
    <name evidence="9" type="ORF">DC487_11680</name>
</gene>
<dbReference type="Pfam" id="PF00728">
    <property type="entry name" value="Glyco_hydro_20"/>
    <property type="match status" value="1"/>
</dbReference>
<dbReference type="GO" id="GO:0004563">
    <property type="term" value="F:beta-N-acetylhexosaminidase activity"/>
    <property type="evidence" value="ECO:0007669"/>
    <property type="project" value="UniProtKB-EC"/>
</dbReference>
<dbReference type="Pfam" id="PF07691">
    <property type="entry name" value="PA14"/>
    <property type="match status" value="1"/>
</dbReference>
<feature type="chain" id="PRO_5015469980" description="beta-N-acetylhexosaminidase" evidence="7">
    <location>
        <begin position="22"/>
        <end position="763"/>
    </location>
</feature>
<dbReference type="SMART" id="SM00758">
    <property type="entry name" value="PA14"/>
    <property type="match status" value="1"/>
</dbReference>
<evidence type="ECO:0000256" key="5">
    <source>
        <dbReference type="ARBA" id="ARBA00023295"/>
    </source>
</evidence>
<evidence type="ECO:0000313" key="9">
    <source>
        <dbReference type="EMBL" id="PVH25004.1"/>
    </source>
</evidence>
<keyword evidence="10" id="KW-1185">Reference proteome</keyword>
<protein>
    <recommendedName>
        <fullName evidence="3">beta-N-acetylhexosaminidase</fullName>
        <ecNumber evidence="3">3.2.1.52</ecNumber>
    </recommendedName>
</protein>
<sequence>MIKTSLLLSYFLLAVLQFGHAQSTKRGQNLPLIPYPQSVVTQAGSWSPKTELLQYYSDNLAFFEQEIDVLTQQVFAGKTLQLARNAGSANILLVKDAHIKAEHYQLEINAQGVRLSAGTASGMFYGLQSLNQLLITGKSKQALALPFMKIEDGPSFGWRGAHLDVARHFFSKKYIFRFIDLLAMYKFNKFHFHLTDDQGWRLEIKQYPKLAEMGGWRTYNNHDTALLEKAKTNPDFDLPKEHLRERNGVVEYGGYYTQDDMREILQYAAARHIEVIPEIDMPGHMYMATKAYPELLLDADEASWGKNFSTPICPCKEEAYTFVENVLSEVMELYPSKYIHIGADEVEKDSWEKSPLCQALMKELNITDLDKLQSYFVNRVNTYITKNGKQAIGWDEVLDGGVDKSMTVMYWRGWEKDAPHKAASLGHEVIMTPTNPLYFDFLPNSSSLNSVYHFRPIPSDLPAQDRVLIIGAQANTWTEMIPSVARLEFMILPRLTALAERVWTNQELFASYQDRIVDHYQAWQQLGYSFRMPDLQGFADKQVIVDGKAVLKVHNPLTWAQVYYTTDGSLPLPTSPVFKDELVVREPSQIRFASITESGAKSELYQVDFVKDTWKKPVKASVKGRKNGLQTKFYAGKFPKVATIKGTVVREEVLNNVHIADTVNMPAFAAQLRGYIRAPKDGIYSFYFTCDDGGVLRIAEQMVVDNDGNHSPVMKSGQIALKKGLHDFAIDFIEAGGGFTLELKYSVDGGEVQPIPDDWFYQP</sequence>
<evidence type="ECO:0000256" key="4">
    <source>
        <dbReference type="ARBA" id="ARBA00022801"/>
    </source>
</evidence>
<evidence type="ECO:0000313" key="10">
    <source>
        <dbReference type="Proteomes" id="UP000245627"/>
    </source>
</evidence>
<evidence type="ECO:0000256" key="3">
    <source>
        <dbReference type="ARBA" id="ARBA00012663"/>
    </source>
</evidence>
<dbReference type="CDD" id="cd06563">
    <property type="entry name" value="GH20_chitobiase-like"/>
    <property type="match status" value="1"/>
</dbReference>
<evidence type="ECO:0000256" key="7">
    <source>
        <dbReference type="SAM" id="SignalP"/>
    </source>
</evidence>
<dbReference type="PANTHER" id="PTHR22600:SF57">
    <property type="entry name" value="BETA-N-ACETYLHEXOSAMINIDASE"/>
    <property type="match status" value="1"/>
</dbReference>
<dbReference type="OrthoDB" id="1006965at2"/>
<dbReference type="InterPro" id="IPR015883">
    <property type="entry name" value="Glyco_hydro_20_cat"/>
</dbReference>
<dbReference type="InterPro" id="IPR029018">
    <property type="entry name" value="Hex-like_dom2"/>
</dbReference>
<evidence type="ECO:0000256" key="6">
    <source>
        <dbReference type="PIRSR" id="PIRSR625705-1"/>
    </source>
</evidence>
<dbReference type="InterPro" id="IPR011658">
    <property type="entry name" value="PA14_dom"/>
</dbReference>
<dbReference type="SUPFAM" id="SSF51445">
    <property type="entry name" value="(Trans)glycosidases"/>
    <property type="match status" value="1"/>
</dbReference>
<feature type="signal peptide" evidence="7">
    <location>
        <begin position="1"/>
        <end position="21"/>
    </location>
</feature>
<dbReference type="PROSITE" id="PS51820">
    <property type="entry name" value="PA14"/>
    <property type="match status" value="1"/>
</dbReference>
<feature type="active site" description="Proton donor" evidence="6">
    <location>
        <position position="345"/>
    </location>
</feature>
<dbReference type="GO" id="GO:0016020">
    <property type="term" value="C:membrane"/>
    <property type="evidence" value="ECO:0007669"/>
    <property type="project" value="TreeGrafter"/>
</dbReference>
<dbReference type="EMBL" id="QDKG01000004">
    <property type="protein sequence ID" value="PVH25004.1"/>
    <property type="molecule type" value="Genomic_DNA"/>
</dbReference>
<name>A0A2T8HHU6_9SPHI</name>
<dbReference type="Gene3D" id="3.90.182.10">
    <property type="entry name" value="Toxin - Anthrax Protective Antigen,domain 1"/>
    <property type="match status" value="1"/>
</dbReference>
<dbReference type="SUPFAM" id="SSF56988">
    <property type="entry name" value="Anthrax protective antigen"/>
    <property type="match status" value="1"/>
</dbReference>
<proteinExistence type="inferred from homology"/>
<dbReference type="AlphaFoldDB" id="A0A2T8HHU6"/>
<dbReference type="GO" id="GO:0030203">
    <property type="term" value="P:glycosaminoglycan metabolic process"/>
    <property type="evidence" value="ECO:0007669"/>
    <property type="project" value="TreeGrafter"/>
</dbReference>
<keyword evidence="4" id="KW-0378">Hydrolase</keyword>
<dbReference type="InterPro" id="IPR015882">
    <property type="entry name" value="HEX_bac_N"/>
</dbReference>
<dbReference type="PANTHER" id="PTHR22600">
    <property type="entry name" value="BETA-HEXOSAMINIDASE"/>
    <property type="match status" value="1"/>
</dbReference>
<dbReference type="Proteomes" id="UP000245627">
    <property type="component" value="Unassembled WGS sequence"/>
</dbReference>
<dbReference type="Pfam" id="PF13290">
    <property type="entry name" value="CHB_HEX_C_1"/>
    <property type="match status" value="1"/>
</dbReference>
<dbReference type="PRINTS" id="PR00738">
    <property type="entry name" value="GLHYDRLASE20"/>
</dbReference>
<dbReference type="Gene3D" id="3.30.379.10">
    <property type="entry name" value="Chitobiase/beta-hexosaminidase domain 2-like"/>
    <property type="match status" value="1"/>
</dbReference>
<comment type="caution">
    <text evidence="9">The sequence shown here is derived from an EMBL/GenBank/DDBJ whole genome shotgun (WGS) entry which is preliminary data.</text>
</comment>
<comment type="catalytic activity">
    <reaction evidence="1">
        <text>Hydrolysis of terminal non-reducing N-acetyl-D-hexosamine residues in N-acetyl-beta-D-hexosaminides.</text>
        <dbReference type="EC" id="3.2.1.52"/>
    </reaction>
</comment>
<evidence type="ECO:0000256" key="1">
    <source>
        <dbReference type="ARBA" id="ARBA00001231"/>
    </source>
</evidence>
<comment type="similarity">
    <text evidence="2">Belongs to the glycosyl hydrolase 20 family.</text>
</comment>
<reference evidence="9 10" key="1">
    <citation type="submission" date="2018-04" db="EMBL/GenBank/DDBJ databases">
        <title>Sphingobacterium cortibacter sp. nov.</title>
        <authorList>
            <person name="Li Y."/>
        </authorList>
    </citation>
    <scope>NUCLEOTIDE SEQUENCE [LARGE SCALE GENOMIC DNA]</scope>
    <source>
        <strain evidence="9 10">2c-3</strain>
    </source>
</reference>
<dbReference type="GO" id="GO:0005975">
    <property type="term" value="P:carbohydrate metabolic process"/>
    <property type="evidence" value="ECO:0007669"/>
    <property type="project" value="InterPro"/>
</dbReference>
<dbReference type="InterPro" id="IPR059177">
    <property type="entry name" value="GH29D-like_dom"/>
</dbReference>
<dbReference type="InterPro" id="IPR017853">
    <property type="entry name" value="GH"/>
</dbReference>
<keyword evidence="5" id="KW-0326">Glycosidase</keyword>
<dbReference type="RefSeq" id="WP_116776367.1">
    <property type="nucleotide sequence ID" value="NZ_QDKG01000004.1"/>
</dbReference>
<feature type="domain" description="PA14" evidence="8">
    <location>
        <begin position="624"/>
        <end position="759"/>
    </location>
</feature>
<dbReference type="SUPFAM" id="SSF55545">
    <property type="entry name" value="beta-N-acetylhexosaminidase-like domain"/>
    <property type="match status" value="1"/>
</dbReference>
<dbReference type="InterPro" id="IPR025705">
    <property type="entry name" value="Beta_hexosaminidase_sua/sub"/>
</dbReference>
<dbReference type="Gene3D" id="3.20.20.80">
    <property type="entry name" value="Glycosidases"/>
    <property type="match status" value="1"/>
</dbReference>
<organism evidence="9 10">
    <name type="scientific">Sphingobacterium corticibacter</name>
    <dbReference type="NCBI Taxonomy" id="2171749"/>
    <lineage>
        <taxon>Bacteria</taxon>
        <taxon>Pseudomonadati</taxon>
        <taxon>Bacteroidota</taxon>
        <taxon>Sphingobacteriia</taxon>
        <taxon>Sphingobacteriales</taxon>
        <taxon>Sphingobacteriaceae</taxon>
        <taxon>Sphingobacterium</taxon>
    </lineage>
</organism>
<keyword evidence="7" id="KW-0732">Signal</keyword>
<dbReference type="InterPro" id="IPR037524">
    <property type="entry name" value="PA14/GLEYA"/>
</dbReference>
<dbReference type="Pfam" id="PF02838">
    <property type="entry name" value="Glyco_hydro_20b"/>
    <property type="match status" value="1"/>
</dbReference>
<evidence type="ECO:0000259" key="8">
    <source>
        <dbReference type="PROSITE" id="PS51820"/>
    </source>
</evidence>
<accession>A0A2T8HHU6</accession>
<evidence type="ECO:0000256" key="2">
    <source>
        <dbReference type="ARBA" id="ARBA00006285"/>
    </source>
</evidence>
<dbReference type="EC" id="3.2.1.52" evidence="3"/>